<reference evidence="1" key="1">
    <citation type="submission" date="2020-10" db="EMBL/GenBank/DDBJ databases">
        <title>Taxonomic study of unclassified bacteria belonging to the class Ktedonobacteria.</title>
        <authorList>
            <person name="Yabe S."/>
            <person name="Wang C.M."/>
            <person name="Zheng Y."/>
            <person name="Sakai Y."/>
            <person name="Cavaletti L."/>
            <person name="Monciardini P."/>
            <person name="Donadio S."/>
        </authorList>
    </citation>
    <scope>NUCLEOTIDE SEQUENCE</scope>
    <source>
        <strain evidence="1">SOSP1-1</strain>
    </source>
</reference>
<name>A0A8J3MRK6_9CHLR</name>
<dbReference type="AlphaFoldDB" id="A0A8J3MRK6"/>
<sequence length="63" mass="7200">MRNDQSFLMYYLTQEAHFVGRILLNIPDYSLPNLTIHAGTVTMQGVMTVCKAWNRSLAFPVPQ</sequence>
<comment type="caution">
    <text evidence="1">The sequence shown here is derived from an EMBL/GenBank/DDBJ whole genome shotgun (WGS) entry which is preliminary data.</text>
</comment>
<keyword evidence="2" id="KW-1185">Reference proteome</keyword>
<proteinExistence type="predicted"/>
<dbReference type="EMBL" id="BNJF01000002">
    <property type="protein sequence ID" value="GHO46167.1"/>
    <property type="molecule type" value="Genomic_DNA"/>
</dbReference>
<protein>
    <submittedName>
        <fullName evidence="1">Uncharacterized protein</fullName>
    </submittedName>
</protein>
<gene>
    <name evidence="1" type="ORF">KSX_43300</name>
</gene>
<organism evidence="1 2">
    <name type="scientific">Ktedonospora formicarum</name>
    <dbReference type="NCBI Taxonomy" id="2778364"/>
    <lineage>
        <taxon>Bacteria</taxon>
        <taxon>Bacillati</taxon>
        <taxon>Chloroflexota</taxon>
        <taxon>Ktedonobacteria</taxon>
        <taxon>Ktedonobacterales</taxon>
        <taxon>Ktedonobacteraceae</taxon>
        <taxon>Ktedonospora</taxon>
    </lineage>
</organism>
<evidence type="ECO:0000313" key="1">
    <source>
        <dbReference type="EMBL" id="GHO46167.1"/>
    </source>
</evidence>
<accession>A0A8J3MRK6</accession>
<dbReference type="Proteomes" id="UP000612362">
    <property type="component" value="Unassembled WGS sequence"/>
</dbReference>
<evidence type="ECO:0000313" key="2">
    <source>
        <dbReference type="Proteomes" id="UP000612362"/>
    </source>
</evidence>